<comment type="subcellular location">
    <subcellularLocation>
        <location evidence="2">Membrane</location>
        <topology evidence="2">Single-pass membrane protein</topology>
    </subcellularLocation>
</comment>
<dbReference type="InterPro" id="IPR036396">
    <property type="entry name" value="Cyt_P450_sf"/>
</dbReference>
<dbReference type="InterPro" id="IPR051103">
    <property type="entry name" value="Plant_metabolite_P450s"/>
</dbReference>
<keyword evidence="7 13" id="KW-1133">Transmembrane helix</keyword>
<proteinExistence type="inferred from homology"/>
<keyword evidence="11 12" id="KW-0408">Iron</keyword>
<dbReference type="EMBL" id="CACVBM020001884">
    <property type="protein sequence ID" value="CAA7061665.1"/>
    <property type="molecule type" value="Genomic_DNA"/>
</dbReference>
<comment type="cofactor">
    <cofactor evidence="1 11">
        <name>heme</name>
        <dbReference type="ChEBI" id="CHEBI:30413"/>
    </cofactor>
</comment>
<sequence>MANVEYQNSFILILICLFSTFYFFFVYFFKKPKNVFDLPPSPPSLPIIGHLHLFFSTSIHKSFQKISSKYGSFLHLRIFSLPFVLVSSPSVVYEIFKDHDKNVSSRGAVGFDECIVFGSSGFTISPYGDYWKYIKKLIFTTTLGPQALERSRGVRGVEAERFYRNLVDKAMKKESVEMGEEALRFVNNSLGGMSMGRCFTEENNESKLSKFTVEFASLILKIFLAQMLRSPLEKIGISPFKKEVMDASNRFEELLEGIIVKYEEKVDEHEGAEIMDKLLAASRGENAEYKITRKNVKAIFAELFFGAGDTSSTTTQWAMAELINNPKIFERLREEIDSVVGKKRLIQETDLPKLPYLRAVIKESLRLHPPGVLLPRQFEQGCKVGGFYIRKGTTLIINAYAMMRDPAYWRDPDEFKPERFLGQEEEKRENILKFLPFGVGRRACPGSNLANILIGTAVGVMVQFFD</sequence>
<dbReference type="PANTHER" id="PTHR24298">
    <property type="entry name" value="FLAVONOID 3'-MONOOXYGENASE-RELATED"/>
    <property type="match status" value="1"/>
</dbReference>
<dbReference type="PRINTS" id="PR00385">
    <property type="entry name" value="P450"/>
</dbReference>
<dbReference type="InterPro" id="IPR017972">
    <property type="entry name" value="Cyt_P450_CS"/>
</dbReference>
<keyword evidence="15" id="KW-1185">Reference proteome</keyword>
<organism evidence="14 15">
    <name type="scientific">Microthlaspi erraticum</name>
    <dbReference type="NCBI Taxonomy" id="1685480"/>
    <lineage>
        <taxon>Eukaryota</taxon>
        <taxon>Viridiplantae</taxon>
        <taxon>Streptophyta</taxon>
        <taxon>Embryophyta</taxon>
        <taxon>Tracheophyta</taxon>
        <taxon>Spermatophyta</taxon>
        <taxon>Magnoliopsida</taxon>
        <taxon>eudicotyledons</taxon>
        <taxon>Gunneridae</taxon>
        <taxon>Pentapetalae</taxon>
        <taxon>rosids</taxon>
        <taxon>malvids</taxon>
        <taxon>Brassicales</taxon>
        <taxon>Brassicaceae</taxon>
        <taxon>Coluteocarpeae</taxon>
        <taxon>Microthlaspi</taxon>
    </lineage>
</organism>
<evidence type="ECO:0000256" key="1">
    <source>
        <dbReference type="ARBA" id="ARBA00001971"/>
    </source>
</evidence>
<dbReference type="GO" id="GO:0016709">
    <property type="term" value="F:oxidoreductase activity, acting on paired donors, with incorporation or reduction of molecular oxygen, NAD(P)H as one donor, and incorporation of one atom of oxygen"/>
    <property type="evidence" value="ECO:0007669"/>
    <property type="project" value="TreeGrafter"/>
</dbReference>
<evidence type="ECO:0000256" key="8">
    <source>
        <dbReference type="ARBA" id="ARBA00023002"/>
    </source>
</evidence>
<feature type="binding site" description="axial binding residue" evidence="11">
    <location>
        <position position="444"/>
    </location>
    <ligand>
        <name>heme</name>
        <dbReference type="ChEBI" id="CHEBI:30413"/>
    </ligand>
    <ligandPart>
        <name>Fe</name>
        <dbReference type="ChEBI" id="CHEBI:18248"/>
    </ligandPart>
</feature>
<evidence type="ECO:0000256" key="9">
    <source>
        <dbReference type="ARBA" id="ARBA00023033"/>
    </source>
</evidence>
<protein>
    <recommendedName>
        <fullName evidence="16">Cytochrome P450</fullName>
    </recommendedName>
</protein>
<accession>A0A6D2LBM3</accession>
<evidence type="ECO:0000256" key="11">
    <source>
        <dbReference type="PIRSR" id="PIRSR602401-1"/>
    </source>
</evidence>
<evidence type="ECO:0000256" key="2">
    <source>
        <dbReference type="ARBA" id="ARBA00004167"/>
    </source>
</evidence>
<comment type="similarity">
    <text evidence="3 12">Belongs to the cytochrome P450 family.</text>
</comment>
<dbReference type="GO" id="GO:0016020">
    <property type="term" value="C:membrane"/>
    <property type="evidence" value="ECO:0007669"/>
    <property type="project" value="UniProtKB-SubCell"/>
</dbReference>
<dbReference type="GO" id="GO:0020037">
    <property type="term" value="F:heme binding"/>
    <property type="evidence" value="ECO:0007669"/>
    <property type="project" value="InterPro"/>
</dbReference>
<dbReference type="GO" id="GO:0005506">
    <property type="term" value="F:iron ion binding"/>
    <property type="evidence" value="ECO:0007669"/>
    <property type="project" value="InterPro"/>
</dbReference>
<reference evidence="14" key="1">
    <citation type="submission" date="2020-01" db="EMBL/GenBank/DDBJ databases">
        <authorList>
            <person name="Mishra B."/>
        </authorList>
    </citation>
    <scope>NUCLEOTIDE SEQUENCE [LARGE SCALE GENOMIC DNA]</scope>
</reference>
<keyword evidence="6 11" id="KW-0479">Metal-binding</keyword>
<evidence type="ECO:0000256" key="4">
    <source>
        <dbReference type="ARBA" id="ARBA00022617"/>
    </source>
</evidence>
<evidence type="ECO:0000256" key="12">
    <source>
        <dbReference type="RuleBase" id="RU000461"/>
    </source>
</evidence>
<evidence type="ECO:0000256" key="3">
    <source>
        <dbReference type="ARBA" id="ARBA00010617"/>
    </source>
</evidence>
<evidence type="ECO:0000313" key="15">
    <source>
        <dbReference type="Proteomes" id="UP000467841"/>
    </source>
</evidence>
<dbReference type="Pfam" id="PF00067">
    <property type="entry name" value="p450"/>
    <property type="match status" value="1"/>
</dbReference>
<evidence type="ECO:0000313" key="14">
    <source>
        <dbReference type="EMBL" id="CAA7061665.1"/>
    </source>
</evidence>
<dbReference type="Proteomes" id="UP000467841">
    <property type="component" value="Unassembled WGS sequence"/>
</dbReference>
<dbReference type="SUPFAM" id="SSF48264">
    <property type="entry name" value="Cytochrome P450"/>
    <property type="match status" value="1"/>
</dbReference>
<keyword evidence="9 12" id="KW-0503">Monooxygenase</keyword>
<evidence type="ECO:0008006" key="16">
    <source>
        <dbReference type="Google" id="ProtNLM"/>
    </source>
</evidence>
<keyword evidence="4 11" id="KW-0349">Heme</keyword>
<comment type="caution">
    <text evidence="14">The sequence shown here is derived from an EMBL/GenBank/DDBJ whole genome shotgun (WGS) entry which is preliminary data.</text>
</comment>
<feature type="transmembrane region" description="Helical" evidence="13">
    <location>
        <begin position="6"/>
        <end position="29"/>
    </location>
</feature>
<dbReference type="InterPro" id="IPR002401">
    <property type="entry name" value="Cyt_P450_E_grp-I"/>
</dbReference>
<evidence type="ECO:0000256" key="5">
    <source>
        <dbReference type="ARBA" id="ARBA00022692"/>
    </source>
</evidence>
<dbReference type="AlphaFoldDB" id="A0A6D2LBM3"/>
<evidence type="ECO:0000256" key="10">
    <source>
        <dbReference type="ARBA" id="ARBA00023136"/>
    </source>
</evidence>
<name>A0A6D2LBM3_9BRAS</name>
<dbReference type="PRINTS" id="PR00463">
    <property type="entry name" value="EP450I"/>
</dbReference>
<gene>
    <name evidence="14" type="ORF">MERR_LOCUS48901</name>
</gene>
<evidence type="ECO:0000256" key="6">
    <source>
        <dbReference type="ARBA" id="ARBA00022723"/>
    </source>
</evidence>
<keyword evidence="10 13" id="KW-0472">Membrane</keyword>
<dbReference type="Gene3D" id="1.10.630.10">
    <property type="entry name" value="Cytochrome P450"/>
    <property type="match status" value="1"/>
</dbReference>
<evidence type="ECO:0000256" key="13">
    <source>
        <dbReference type="SAM" id="Phobius"/>
    </source>
</evidence>
<keyword evidence="5 13" id="KW-0812">Transmembrane</keyword>
<dbReference type="PANTHER" id="PTHR24298:SF477">
    <property type="entry name" value="CYTOCHROME P450"/>
    <property type="match status" value="1"/>
</dbReference>
<dbReference type="OrthoDB" id="6764281at2759"/>
<dbReference type="PROSITE" id="PS00086">
    <property type="entry name" value="CYTOCHROME_P450"/>
    <property type="match status" value="1"/>
</dbReference>
<keyword evidence="8 12" id="KW-0560">Oxidoreductase</keyword>
<evidence type="ECO:0000256" key="7">
    <source>
        <dbReference type="ARBA" id="ARBA00022989"/>
    </source>
</evidence>
<dbReference type="InterPro" id="IPR001128">
    <property type="entry name" value="Cyt_P450"/>
</dbReference>